<dbReference type="GO" id="GO:0005524">
    <property type="term" value="F:ATP binding"/>
    <property type="evidence" value="ECO:0007669"/>
    <property type="project" value="UniProtKB-KW"/>
</dbReference>
<dbReference type="SUPFAM" id="SSF52540">
    <property type="entry name" value="P-loop containing nucleoside triphosphate hydrolases"/>
    <property type="match status" value="1"/>
</dbReference>
<dbReference type="InterPro" id="IPR003439">
    <property type="entry name" value="ABC_transporter-like_ATP-bd"/>
</dbReference>
<feature type="domain" description="ABC transporter" evidence="7">
    <location>
        <begin position="4"/>
        <end position="189"/>
    </location>
</feature>
<proteinExistence type="predicted"/>
<organism evidence="8 9">
    <name type="scientific">Sphingomonas taxi</name>
    <dbReference type="NCBI Taxonomy" id="1549858"/>
    <lineage>
        <taxon>Bacteria</taxon>
        <taxon>Pseudomonadati</taxon>
        <taxon>Pseudomonadota</taxon>
        <taxon>Alphaproteobacteria</taxon>
        <taxon>Sphingomonadales</taxon>
        <taxon>Sphingomonadaceae</taxon>
        <taxon>Sphingomonas</taxon>
    </lineage>
</organism>
<gene>
    <name evidence="8" type="primary">ccmA</name>
    <name evidence="8" type="ORF">DI544_02365</name>
</gene>
<dbReference type="SMART" id="SM00382">
    <property type="entry name" value="AAA"/>
    <property type="match status" value="1"/>
</dbReference>
<name>A0A2W5PB58_9SPHN</name>
<evidence type="ECO:0000256" key="2">
    <source>
        <dbReference type="ARBA" id="ARBA00022741"/>
    </source>
</evidence>
<sequence>MSALAARALGVARGRRVLVDGLDFAVERGGAALVTGANGAGKSSLLRVLAGLLTPAGGTVERGGTVAWMGEAAALDGERRLGDALRFWAALDRRGDIAIHVAAALSAVDLGDLADVPVRLLSTGQRRRAALARVVAAGADLWLLDEPASGLDVAAVARLEGLIAGHRATGGAVVVATHQPLAVPDAQVVAL</sequence>
<dbReference type="EMBL" id="QFQI01000001">
    <property type="protein sequence ID" value="PZQ63041.1"/>
    <property type="molecule type" value="Genomic_DNA"/>
</dbReference>
<comment type="caution">
    <text evidence="8">The sequence shown here is derived from an EMBL/GenBank/DDBJ whole genome shotgun (WGS) entry which is preliminary data.</text>
</comment>
<dbReference type="GO" id="GO:0022857">
    <property type="term" value="F:transmembrane transporter activity"/>
    <property type="evidence" value="ECO:0007669"/>
    <property type="project" value="InterPro"/>
</dbReference>
<dbReference type="Pfam" id="PF00005">
    <property type="entry name" value="ABC_tran"/>
    <property type="match status" value="1"/>
</dbReference>
<dbReference type="NCBIfam" id="TIGR01189">
    <property type="entry name" value="ccmA"/>
    <property type="match status" value="1"/>
</dbReference>
<dbReference type="Proteomes" id="UP000249229">
    <property type="component" value="Unassembled WGS sequence"/>
</dbReference>
<evidence type="ECO:0000256" key="6">
    <source>
        <dbReference type="ARBA" id="ARBA00023136"/>
    </source>
</evidence>
<dbReference type="GO" id="GO:0017004">
    <property type="term" value="P:cytochrome complex assembly"/>
    <property type="evidence" value="ECO:0007669"/>
    <property type="project" value="UniProtKB-KW"/>
</dbReference>
<keyword evidence="1" id="KW-0813">Transport</keyword>
<accession>A0A2W5PB58</accession>
<dbReference type="AlphaFoldDB" id="A0A2W5PB58"/>
<keyword evidence="5" id="KW-1278">Translocase</keyword>
<keyword evidence="4 8" id="KW-0067">ATP-binding</keyword>
<protein>
    <submittedName>
        <fullName evidence="8">Heme ABC exporter ATP-binding protein CcmA</fullName>
    </submittedName>
</protein>
<evidence type="ECO:0000256" key="5">
    <source>
        <dbReference type="ARBA" id="ARBA00022967"/>
    </source>
</evidence>
<keyword evidence="6" id="KW-0472">Membrane</keyword>
<dbReference type="PANTHER" id="PTHR43499:SF1">
    <property type="entry name" value="ABC TRANSPORTER I FAMILY MEMBER 1"/>
    <property type="match status" value="1"/>
</dbReference>
<dbReference type="InterPro" id="IPR027417">
    <property type="entry name" value="P-loop_NTPase"/>
</dbReference>
<evidence type="ECO:0000313" key="9">
    <source>
        <dbReference type="Proteomes" id="UP000249229"/>
    </source>
</evidence>
<dbReference type="PROSITE" id="PS50893">
    <property type="entry name" value="ABC_TRANSPORTER_2"/>
    <property type="match status" value="1"/>
</dbReference>
<keyword evidence="2" id="KW-0547">Nucleotide-binding</keyword>
<dbReference type="Gene3D" id="3.40.50.300">
    <property type="entry name" value="P-loop containing nucleotide triphosphate hydrolases"/>
    <property type="match status" value="1"/>
</dbReference>
<dbReference type="InterPro" id="IPR003593">
    <property type="entry name" value="AAA+_ATPase"/>
</dbReference>
<evidence type="ECO:0000256" key="3">
    <source>
        <dbReference type="ARBA" id="ARBA00022748"/>
    </source>
</evidence>
<evidence type="ECO:0000256" key="4">
    <source>
        <dbReference type="ARBA" id="ARBA00022840"/>
    </source>
</evidence>
<evidence type="ECO:0000256" key="1">
    <source>
        <dbReference type="ARBA" id="ARBA00022448"/>
    </source>
</evidence>
<dbReference type="GO" id="GO:0016887">
    <property type="term" value="F:ATP hydrolysis activity"/>
    <property type="evidence" value="ECO:0007669"/>
    <property type="project" value="InterPro"/>
</dbReference>
<evidence type="ECO:0000259" key="7">
    <source>
        <dbReference type="PROSITE" id="PS50893"/>
    </source>
</evidence>
<evidence type="ECO:0000313" key="8">
    <source>
        <dbReference type="EMBL" id="PZQ63041.1"/>
    </source>
</evidence>
<keyword evidence="3" id="KW-0201">Cytochrome c-type biogenesis</keyword>
<dbReference type="PANTHER" id="PTHR43499">
    <property type="entry name" value="ABC TRANSPORTER I FAMILY MEMBER 1"/>
    <property type="match status" value="1"/>
</dbReference>
<reference evidence="8 9" key="1">
    <citation type="submission" date="2017-08" db="EMBL/GenBank/DDBJ databases">
        <title>Infants hospitalized years apart are colonized by the same room-sourced microbial strains.</title>
        <authorList>
            <person name="Brooks B."/>
            <person name="Olm M.R."/>
            <person name="Firek B.A."/>
            <person name="Baker R."/>
            <person name="Thomas B.C."/>
            <person name="Morowitz M.J."/>
            <person name="Banfield J.F."/>
        </authorList>
    </citation>
    <scope>NUCLEOTIDE SEQUENCE [LARGE SCALE GENOMIC DNA]</scope>
    <source>
        <strain evidence="8">S2_005_001_R1_22</strain>
    </source>
</reference>
<dbReference type="InterPro" id="IPR005895">
    <property type="entry name" value="ABC_transptr_haem_export_CcmA"/>
</dbReference>